<evidence type="ECO:0000256" key="1">
    <source>
        <dbReference type="ARBA" id="ARBA00022729"/>
    </source>
</evidence>
<feature type="signal peptide" evidence="2">
    <location>
        <begin position="1"/>
        <end position="29"/>
    </location>
</feature>
<dbReference type="InterPro" id="IPR029046">
    <property type="entry name" value="LolA/LolB/LppX"/>
</dbReference>
<gene>
    <name evidence="3" type="ORF">AAEO60_15155</name>
</gene>
<dbReference type="InterPro" id="IPR004564">
    <property type="entry name" value="OM_lipoprot_carrier_LolA-like"/>
</dbReference>
<name>A0ABU9IHT3_9SPHN</name>
<comment type="caution">
    <text evidence="3">The sequence shown here is derived from an EMBL/GenBank/DDBJ whole genome shotgun (WGS) entry which is preliminary data.</text>
</comment>
<evidence type="ECO:0000313" key="3">
    <source>
        <dbReference type="EMBL" id="MEL1252013.1"/>
    </source>
</evidence>
<feature type="chain" id="PRO_5045806278" evidence="2">
    <location>
        <begin position="30"/>
        <end position="221"/>
    </location>
</feature>
<evidence type="ECO:0000313" key="4">
    <source>
        <dbReference type="Proteomes" id="UP001497045"/>
    </source>
</evidence>
<evidence type="ECO:0000256" key="2">
    <source>
        <dbReference type="SAM" id="SignalP"/>
    </source>
</evidence>
<proteinExistence type="predicted"/>
<keyword evidence="1 2" id="KW-0732">Signal</keyword>
<protein>
    <submittedName>
        <fullName evidence="3">Outer membrane lipoprotein carrier protein LolA</fullName>
    </submittedName>
</protein>
<organism evidence="3 4">
    <name type="scientific">Aurantiacibacter gilvus</name>
    <dbReference type="NCBI Taxonomy" id="3139141"/>
    <lineage>
        <taxon>Bacteria</taxon>
        <taxon>Pseudomonadati</taxon>
        <taxon>Pseudomonadota</taxon>
        <taxon>Alphaproteobacteria</taxon>
        <taxon>Sphingomonadales</taxon>
        <taxon>Erythrobacteraceae</taxon>
        <taxon>Aurantiacibacter</taxon>
    </lineage>
</organism>
<dbReference type="Gene3D" id="2.50.20.10">
    <property type="entry name" value="Lipoprotein localisation LolA/LolB/LppX"/>
    <property type="match status" value="1"/>
</dbReference>
<accession>A0ABU9IHT3</accession>
<dbReference type="Pfam" id="PF03548">
    <property type="entry name" value="LolA"/>
    <property type="match status" value="1"/>
</dbReference>
<dbReference type="PANTHER" id="PTHR35869:SF1">
    <property type="entry name" value="OUTER-MEMBRANE LIPOPROTEIN CARRIER PROTEIN"/>
    <property type="match status" value="1"/>
</dbReference>
<dbReference type="CDD" id="cd16325">
    <property type="entry name" value="LolA"/>
    <property type="match status" value="1"/>
</dbReference>
<dbReference type="RefSeq" id="WP_341674551.1">
    <property type="nucleotide sequence ID" value="NZ_JBBYHV010000002.1"/>
</dbReference>
<dbReference type="EMBL" id="JBBYHV010000002">
    <property type="protein sequence ID" value="MEL1252013.1"/>
    <property type="molecule type" value="Genomic_DNA"/>
</dbReference>
<dbReference type="SUPFAM" id="SSF89392">
    <property type="entry name" value="Prokaryotic lipoproteins and lipoprotein localization factors"/>
    <property type="match status" value="1"/>
</dbReference>
<dbReference type="PANTHER" id="PTHR35869">
    <property type="entry name" value="OUTER-MEMBRANE LIPOPROTEIN CARRIER PROTEIN"/>
    <property type="match status" value="1"/>
</dbReference>
<sequence>MNRVKSLIRKPVTAAIVGAMAVAIPASLAVPTAPLAAQSGANQLDRATRALRAITTMRADFTQEDRQGNVVSGELTLKNPGKIRFEYSDDVNMLVVSNGSALSIIDYEVNQVERYPIGDSPLGALLDPDRDMRRYGTLQESRAGVVSIMVDDPDRPEFPAITLIFQENGAAPGGLQLVAWVALDSQNQRTTVRLRNHRYGMSVSDSEFRFRDPRRTSRRPG</sequence>
<keyword evidence="4" id="KW-1185">Reference proteome</keyword>
<reference evidence="3 4" key="1">
    <citation type="submission" date="2024-04" db="EMBL/GenBank/DDBJ databases">
        <title>Aurantiacibacter sp. DGU6 16S ribosomal RNA gene Genome sequencing and assembly.</title>
        <authorList>
            <person name="Park S."/>
        </authorList>
    </citation>
    <scope>NUCLEOTIDE SEQUENCE [LARGE SCALE GENOMIC DNA]</scope>
    <source>
        <strain evidence="3 4">DGU6</strain>
    </source>
</reference>
<keyword evidence="3" id="KW-0449">Lipoprotein</keyword>
<dbReference type="Proteomes" id="UP001497045">
    <property type="component" value="Unassembled WGS sequence"/>
</dbReference>